<comment type="caution">
    <text evidence="5">The sequence shown here is derived from an EMBL/GenBank/DDBJ whole genome shotgun (WGS) entry which is preliminary data.</text>
</comment>
<evidence type="ECO:0000259" key="4">
    <source>
        <dbReference type="Pfam" id="PF13193"/>
    </source>
</evidence>
<comment type="similarity">
    <text evidence="1">Belongs to the ATP-dependent AMP-binding enzyme family.</text>
</comment>
<accession>A0ABU4VMV6</accession>
<dbReference type="InterPro" id="IPR042099">
    <property type="entry name" value="ANL_N_sf"/>
</dbReference>
<dbReference type="Pfam" id="PF00501">
    <property type="entry name" value="AMP-binding"/>
    <property type="match status" value="1"/>
</dbReference>
<dbReference type="PANTHER" id="PTHR43201">
    <property type="entry name" value="ACYL-COA SYNTHETASE"/>
    <property type="match status" value="1"/>
</dbReference>
<keyword evidence="2" id="KW-0436">Ligase</keyword>
<dbReference type="PANTHER" id="PTHR43201:SF5">
    <property type="entry name" value="MEDIUM-CHAIN ACYL-COA LIGASE ACSF2, MITOCHONDRIAL"/>
    <property type="match status" value="1"/>
</dbReference>
<dbReference type="EMBL" id="JAXAVX010000011">
    <property type="protein sequence ID" value="MDX8153176.1"/>
    <property type="molecule type" value="Genomic_DNA"/>
</dbReference>
<evidence type="ECO:0000313" key="5">
    <source>
        <dbReference type="EMBL" id="MDX8153176.1"/>
    </source>
</evidence>
<reference evidence="5 6" key="1">
    <citation type="submission" date="2023-11" db="EMBL/GenBank/DDBJ databases">
        <authorList>
            <person name="Xu M."/>
            <person name="Jiang T."/>
        </authorList>
    </citation>
    <scope>NUCLEOTIDE SEQUENCE [LARGE SCALE GENOMIC DNA]</scope>
    <source>
        <strain evidence="5 6">SD</strain>
    </source>
</reference>
<evidence type="ECO:0000313" key="6">
    <source>
        <dbReference type="Proteomes" id="UP001277761"/>
    </source>
</evidence>
<dbReference type="InterPro" id="IPR025110">
    <property type="entry name" value="AMP-bd_C"/>
</dbReference>
<proteinExistence type="inferred from homology"/>
<feature type="domain" description="AMP-binding enzyme C-terminal" evidence="4">
    <location>
        <begin position="455"/>
        <end position="530"/>
    </location>
</feature>
<dbReference type="Gene3D" id="3.40.50.12780">
    <property type="entry name" value="N-terminal domain of ligase-like"/>
    <property type="match status" value="1"/>
</dbReference>
<sequence length="543" mass="57420">MTIVDQVHAAARRTGLELRGLKALHHAGMIEGGSPQVVAGSLKALRAYGSFGSVSRIAALRHGDRPAIVDGRGSISFAELDRQVDRLANAFRDRGLGAGAKVGILCRNHRAALLIAFAGARAGSTVVYLNTGFSARQAKEVSEREGVALLFHDPEFADVVAGIDLAQGTVACATEPGQEDGLGELVASGADHPVEPGETGRIVLLTSGTTGTPKGAPRPDPRGFISPGAVLERMPMKAAEATVIGPPVFHGTGLLIAVISMGLGSTLILRPRFDAETLLDDVAEHRATAVCLVPIMLQRILALGSEAIASKDLSSLRCVFTAGSQLPADVSRRAQEELGDVIYNLYGSTEVALATMATPQDVHEAPTSVGRPLLGTRIRILDEQRRDVPPGVTGTIFVGNVMPFEGYTGGGGKEIVDGLLATGDVGHFDEQGRLYIDGRDDEMIVSGGENVFPREVEELLATHPAIADAAAVGVEDPDFGQRLRAFVVLREGHELTAEEVQAFVKDNLARYKVPRDVLILDELPRNPTGKVLKRQLVELPAEA</sequence>
<dbReference type="Proteomes" id="UP001277761">
    <property type="component" value="Unassembled WGS sequence"/>
</dbReference>
<dbReference type="Pfam" id="PF13193">
    <property type="entry name" value="AMP-binding_C"/>
    <property type="match status" value="1"/>
</dbReference>
<protein>
    <submittedName>
        <fullName evidence="5">AMP-binding protein</fullName>
    </submittedName>
</protein>
<dbReference type="InterPro" id="IPR000873">
    <property type="entry name" value="AMP-dep_synth/lig_dom"/>
</dbReference>
<dbReference type="PROSITE" id="PS00455">
    <property type="entry name" value="AMP_BINDING"/>
    <property type="match status" value="1"/>
</dbReference>
<dbReference type="InterPro" id="IPR045851">
    <property type="entry name" value="AMP-bd_C_sf"/>
</dbReference>
<organism evidence="5 6">
    <name type="scientific">Patulibacter brassicae</name>
    <dbReference type="NCBI Taxonomy" id="1705717"/>
    <lineage>
        <taxon>Bacteria</taxon>
        <taxon>Bacillati</taxon>
        <taxon>Actinomycetota</taxon>
        <taxon>Thermoleophilia</taxon>
        <taxon>Solirubrobacterales</taxon>
        <taxon>Patulibacteraceae</taxon>
        <taxon>Patulibacter</taxon>
    </lineage>
</organism>
<name>A0ABU4VMV6_9ACTN</name>
<dbReference type="RefSeq" id="WP_319955327.1">
    <property type="nucleotide sequence ID" value="NZ_JAXAVX010000011.1"/>
</dbReference>
<evidence type="ECO:0000259" key="3">
    <source>
        <dbReference type="Pfam" id="PF00501"/>
    </source>
</evidence>
<feature type="domain" description="AMP-dependent synthetase/ligase" evidence="3">
    <location>
        <begin position="58"/>
        <end position="407"/>
    </location>
</feature>
<keyword evidence="6" id="KW-1185">Reference proteome</keyword>
<evidence type="ECO:0000256" key="2">
    <source>
        <dbReference type="ARBA" id="ARBA00022598"/>
    </source>
</evidence>
<dbReference type="InterPro" id="IPR020845">
    <property type="entry name" value="AMP-binding_CS"/>
</dbReference>
<dbReference type="Gene3D" id="3.30.300.30">
    <property type="match status" value="1"/>
</dbReference>
<gene>
    <name evidence="5" type="ORF">SK069_16380</name>
</gene>
<dbReference type="SUPFAM" id="SSF56801">
    <property type="entry name" value="Acetyl-CoA synthetase-like"/>
    <property type="match status" value="1"/>
</dbReference>
<evidence type="ECO:0000256" key="1">
    <source>
        <dbReference type="ARBA" id="ARBA00006432"/>
    </source>
</evidence>